<dbReference type="EMBL" id="CM023487">
    <property type="protein sequence ID" value="KAH6925978.1"/>
    <property type="molecule type" value="Genomic_DNA"/>
</dbReference>
<reference evidence="1" key="1">
    <citation type="submission" date="2020-05" db="EMBL/GenBank/DDBJ databases">
        <title>Large-scale comparative analyses of tick genomes elucidate their genetic diversity and vector capacities.</title>
        <authorList>
            <person name="Jia N."/>
            <person name="Wang J."/>
            <person name="Shi W."/>
            <person name="Du L."/>
            <person name="Sun Y."/>
            <person name="Zhan W."/>
            <person name="Jiang J."/>
            <person name="Wang Q."/>
            <person name="Zhang B."/>
            <person name="Ji P."/>
            <person name="Sakyi L.B."/>
            <person name="Cui X."/>
            <person name="Yuan T."/>
            <person name="Jiang B."/>
            <person name="Yang W."/>
            <person name="Lam T.T.-Y."/>
            <person name="Chang Q."/>
            <person name="Ding S."/>
            <person name="Wang X."/>
            <person name="Zhu J."/>
            <person name="Ruan X."/>
            <person name="Zhao L."/>
            <person name="Wei J."/>
            <person name="Que T."/>
            <person name="Du C."/>
            <person name="Cheng J."/>
            <person name="Dai P."/>
            <person name="Han X."/>
            <person name="Huang E."/>
            <person name="Gao Y."/>
            <person name="Liu J."/>
            <person name="Shao H."/>
            <person name="Ye R."/>
            <person name="Li L."/>
            <person name="Wei W."/>
            <person name="Wang X."/>
            <person name="Wang C."/>
            <person name="Yang T."/>
            <person name="Huo Q."/>
            <person name="Li W."/>
            <person name="Guo W."/>
            <person name="Chen H."/>
            <person name="Zhou L."/>
            <person name="Ni X."/>
            <person name="Tian J."/>
            <person name="Zhou Y."/>
            <person name="Sheng Y."/>
            <person name="Liu T."/>
            <person name="Pan Y."/>
            <person name="Xia L."/>
            <person name="Li J."/>
            <person name="Zhao F."/>
            <person name="Cao W."/>
        </authorList>
    </citation>
    <scope>NUCLEOTIDE SEQUENCE</scope>
    <source>
        <strain evidence="1">Hyas-2018</strain>
    </source>
</reference>
<accession>A0ACB7RTM4</accession>
<comment type="caution">
    <text evidence="1">The sequence shown here is derived from an EMBL/GenBank/DDBJ whole genome shotgun (WGS) entry which is preliminary data.</text>
</comment>
<keyword evidence="2" id="KW-1185">Reference proteome</keyword>
<name>A0ACB7RTM4_HYAAI</name>
<evidence type="ECO:0000313" key="2">
    <source>
        <dbReference type="Proteomes" id="UP000821845"/>
    </source>
</evidence>
<organism evidence="1 2">
    <name type="scientific">Hyalomma asiaticum</name>
    <name type="common">Tick</name>
    <dbReference type="NCBI Taxonomy" id="266040"/>
    <lineage>
        <taxon>Eukaryota</taxon>
        <taxon>Metazoa</taxon>
        <taxon>Ecdysozoa</taxon>
        <taxon>Arthropoda</taxon>
        <taxon>Chelicerata</taxon>
        <taxon>Arachnida</taxon>
        <taxon>Acari</taxon>
        <taxon>Parasitiformes</taxon>
        <taxon>Ixodida</taxon>
        <taxon>Ixodoidea</taxon>
        <taxon>Ixodidae</taxon>
        <taxon>Hyalomminae</taxon>
        <taxon>Hyalomma</taxon>
    </lineage>
</organism>
<protein>
    <submittedName>
        <fullName evidence="1">Uncharacterized protein</fullName>
    </submittedName>
</protein>
<evidence type="ECO:0000313" key="1">
    <source>
        <dbReference type="EMBL" id="KAH6925978.1"/>
    </source>
</evidence>
<dbReference type="Proteomes" id="UP000821845">
    <property type="component" value="Chromosome 7"/>
</dbReference>
<gene>
    <name evidence="1" type="ORF">HPB50_012913</name>
</gene>
<sequence length="173" mass="19356">MGYPGIDCPMKEVLELMELSADELVCREVLDTIVEQVSKAAEKDALENLLKQMSPRPVYHFLDVLDDSTTHKRDFLVEMTADQREIYERKISLEHTPVELALLTQGQSTCTRMSFAISHFVPLELRCGSLCTALPVGRKLCAVFTNTTNVTEEPSLILESVAQGYLPGVLRIV</sequence>
<proteinExistence type="predicted"/>